<dbReference type="CDD" id="cd16321">
    <property type="entry name" value="MraZ_C"/>
    <property type="match status" value="1"/>
</dbReference>
<dbReference type="AlphaFoldDB" id="A0AAW4MZI7"/>
<proteinExistence type="inferred from homology"/>
<dbReference type="PANTHER" id="PTHR34701:SF1">
    <property type="entry name" value="TRANSCRIPTIONAL REGULATOR MRAZ"/>
    <property type="match status" value="1"/>
</dbReference>
<dbReference type="EMBL" id="JAHOEF010000062">
    <property type="protein sequence ID" value="MBV3383292.1"/>
    <property type="molecule type" value="Genomic_DNA"/>
</dbReference>
<dbReference type="NCBIfam" id="TIGR00242">
    <property type="entry name" value="division/cell wall cluster transcriptional repressor MraZ"/>
    <property type="match status" value="1"/>
</dbReference>
<comment type="similarity">
    <text evidence="7">Belongs to the MraZ family.</text>
</comment>
<protein>
    <recommendedName>
        <fullName evidence="1 7">Transcriptional regulator MraZ</fullName>
    </recommendedName>
</protein>
<comment type="subcellular location">
    <subcellularLocation>
        <location evidence="7">Cytoplasm</location>
        <location evidence="7">Nucleoid</location>
    </subcellularLocation>
</comment>
<evidence type="ECO:0000256" key="6">
    <source>
        <dbReference type="ARBA" id="ARBA00023163"/>
    </source>
</evidence>
<evidence type="ECO:0000256" key="1">
    <source>
        <dbReference type="ARBA" id="ARBA00013860"/>
    </source>
</evidence>
<evidence type="ECO:0000313" key="11">
    <source>
        <dbReference type="Proteomes" id="UP001196408"/>
    </source>
</evidence>
<dbReference type="GO" id="GO:0005737">
    <property type="term" value="C:cytoplasm"/>
    <property type="evidence" value="ECO:0007669"/>
    <property type="project" value="UniProtKB-UniRule"/>
</dbReference>
<dbReference type="CDD" id="cd16320">
    <property type="entry name" value="MraZ_N"/>
    <property type="match status" value="1"/>
</dbReference>
<dbReference type="InterPro" id="IPR037914">
    <property type="entry name" value="SpoVT-AbrB_sf"/>
</dbReference>
<keyword evidence="2 7" id="KW-0963">Cytoplasm</keyword>
<dbReference type="RefSeq" id="WP_022424832.1">
    <property type="nucleotide sequence ID" value="NZ_CAXVKV010000038.1"/>
</dbReference>
<keyword evidence="6 7" id="KW-0804">Transcription</keyword>
<evidence type="ECO:0000313" key="12">
    <source>
        <dbReference type="Proteomes" id="UP001197492"/>
    </source>
</evidence>
<dbReference type="InterPro" id="IPR038619">
    <property type="entry name" value="MraZ_sf"/>
</dbReference>
<comment type="caution">
    <text evidence="9">The sequence shown here is derived from an EMBL/GenBank/DDBJ whole genome shotgun (WGS) entry which is preliminary data.</text>
</comment>
<keyword evidence="3" id="KW-0677">Repeat</keyword>
<dbReference type="SUPFAM" id="SSF89447">
    <property type="entry name" value="AbrB/MazE/MraZ-like"/>
    <property type="match status" value="1"/>
</dbReference>
<feature type="domain" description="SpoVT-AbrB" evidence="8">
    <location>
        <begin position="5"/>
        <end position="47"/>
    </location>
</feature>
<dbReference type="Pfam" id="PF02381">
    <property type="entry name" value="MraZ"/>
    <property type="match status" value="2"/>
</dbReference>
<dbReference type="Proteomes" id="UP001196408">
    <property type="component" value="Unassembled WGS sequence"/>
</dbReference>
<keyword evidence="4 7" id="KW-0805">Transcription regulation</keyword>
<dbReference type="EMBL" id="JAHOEL010000058">
    <property type="protein sequence ID" value="MBV3393273.1"/>
    <property type="molecule type" value="Genomic_DNA"/>
</dbReference>
<dbReference type="GeneID" id="301324332"/>
<evidence type="ECO:0000313" key="9">
    <source>
        <dbReference type="EMBL" id="MBV3383292.1"/>
    </source>
</evidence>
<keyword evidence="12" id="KW-1185">Reference proteome</keyword>
<dbReference type="InterPro" id="IPR007159">
    <property type="entry name" value="SpoVT-AbrB_dom"/>
</dbReference>
<dbReference type="Gene3D" id="3.40.1550.20">
    <property type="entry name" value="Transcriptional regulator MraZ domain"/>
    <property type="match status" value="1"/>
</dbReference>
<dbReference type="HAMAP" id="MF_01008">
    <property type="entry name" value="MraZ"/>
    <property type="match status" value="1"/>
</dbReference>
<dbReference type="InterPro" id="IPR020603">
    <property type="entry name" value="MraZ_dom"/>
</dbReference>
<evidence type="ECO:0000256" key="3">
    <source>
        <dbReference type="ARBA" id="ARBA00022737"/>
    </source>
</evidence>
<evidence type="ECO:0000313" key="10">
    <source>
        <dbReference type="EMBL" id="MBV3393273.1"/>
    </source>
</evidence>
<evidence type="ECO:0000256" key="5">
    <source>
        <dbReference type="ARBA" id="ARBA00023125"/>
    </source>
</evidence>
<evidence type="ECO:0000259" key="8">
    <source>
        <dbReference type="PROSITE" id="PS51740"/>
    </source>
</evidence>
<dbReference type="InterPro" id="IPR035642">
    <property type="entry name" value="MraZ_N"/>
</dbReference>
<evidence type="ECO:0000256" key="7">
    <source>
        <dbReference type="HAMAP-Rule" id="MF_01008"/>
    </source>
</evidence>
<dbReference type="Proteomes" id="UP001197492">
    <property type="component" value="Unassembled WGS sequence"/>
</dbReference>
<dbReference type="GO" id="GO:0009295">
    <property type="term" value="C:nucleoid"/>
    <property type="evidence" value="ECO:0007669"/>
    <property type="project" value="UniProtKB-SubCell"/>
</dbReference>
<gene>
    <name evidence="7 9" type="primary">mraZ</name>
    <name evidence="9" type="ORF">KSV97_08695</name>
    <name evidence="10" type="ORF">KSW06_08405</name>
</gene>
<comment type="subunit">
    <text evidence="7">Forms oligomers.</text>
</comment>
<accession>A0AAW4MZI7</accession>
<sequence length="143" mass="16884">MFFGEYQHNLDTKGRLSIPAKFRGECGDHVYIMRGHEGCLDVYTEEGWQTYYAELKKLSNKKKEERAYLRMVTSRMSCSEFDKLGRINIPQVLRTHAHLEKECTIVGAGEHIEIWDTAKWDAFYDEYDDQFDDLSERISENEE</sequence>
<dbReference type="GO" id="GO:0003700">
    <property type="term" value="F:DNA-binding transcription factor activity"/>
    <property type="evidence" value="ECO:0007669"/>
    <property type="project" value="UniProtKB-UniRule"/>
</dbReference>
<feature type="domain" description="SpoVT-AbrB" evidence="8">
    <location>
        <begin position="76"/>
        <end position="119"/>
    </location>
</feature>
<name>A0AAW4MZI7_9FIRM</name>
<keyword evidence="5 7" id="KW-0238">DNA-binding</keyword>
<organism evidence="9 11">
    <name type="scientific">Catenibacterium mitsuokai</name>
    <dbReference type="NCBI Taxonomy" id="100886"/>
    <lineage>
        <taxon>Bacteria</taxon>
        <taxon>Bacillati</taxon>
        <taxon>Bacillota</taxon>
        <taxon>Erysipelotrichia</taxon>
        <taxon>Erysipelotrichales</taxon>
        <taxon>Coprobacillaceae</taxon>
        <taxon>Catenibacterium</taxon>
    </lineage>
</organism>
<dbReference type="InterPro" id="IPR035644">
    <property type="entry name" value="MraZ_C"/>
</dbReference>
<dbReference type="PANTHER" id="PTHR34701">
    <property type="entry name" value="TRANSCRIPTIONAL REGULATOR MRAZ"/>
    <property type="match status" value="1"/>
</dbReference>
<evidence type="ECO:0000256" key="2">
    <source>
        <dbReference type="ARBA" id="ARBA00022490"/>
    </source>
</evidence>
<dbReference type="InterPro" id="IPR003444">
    <property type="entry name" value="MraZ"/>
</dbReference>
<dbReference type="PROSITE" id="PS51740">
    <property type="entry name" value="SPOVT_ABRB"/>
    <property type="match status" value="2"/>
</dbReference>
<dbReference type="GO" id="GO:2000143">
    <property type="term" value="P:negative regulation of DNA-templated transcription initiation"/>
    <property type="evidence" value="ECO:0007669"/>
    <property type="project" value="TreeGrafter"/>
</dbReference>
<dbReference type="GO" id="GO:0000976">
    <property type="term" value="F:transcription cis-regulatory region binding"/>
    <property type="evidence" value="ECO:0007669"/>
    <property type="project" value="TreeGrafter"/>
</dbReference>
<reference evidence="9 12" key="1">
    <citation type="submission" date="2021-06" db="EMBL/GenBank/DDBJ databases">
        <title>Collection of gut derived symbiotic bacterial strains cultured from healthy donors.</title>
        <authorList>
            <person name="Lin H."/>
            <person name="Littmann E."/>
            <person name="Pamer E.G."/>
        </authorList>
    </citation>
    <scope>NUCLEOTIDE SEQUENCE</scope>
    <source>
        <strain evidence="10 12">MSK.21.70</strain>
        <strain evidence="9">MSK.21.82</strain>
    </source>
</reference>
<evidence type="ECO:0000256" key="4">
    <source>
        <dbReference type="ARBA" id="ARBA00023015"/>
    </source>
</evidence>